<accession>T0KUB9</accession>
<sequence>MNKIFLMVVLSTFLFSSEIPTRTGVFPQKEMKSQNITIAEMVAQETSKSLPQVIDKYTTFTSIKNDGATLVYTFEINTGSKSDEAVRKEDRSRMKEAVTMGVCQTSHKFLKAGINALYVYISAKSKAKLFEFNISQEDCPVILE</sequence>
<gene>
    <name evidence="1" type="ORF">M947_01915</name>
</gene>
<dbReference type="eggNOG" id="ENOG5032JGP">
    <property type="taxonomic scope" value="Bacteria"/>
</dbReference>
<evidence type="ECO:0000313" key="2">
    <source>
        <dbReference type="Proteomes" id="UP000015520"/>
    </source>
</evidence>
<dbReference type="OrthoDB" id="5334710at2"/>
<dbReference type="STRING" id="1172190.M947_01915"/>
<dbReference type="Gene3D" id="3.30.300.250">
    <property type="match status" value="1"/>
</dbReference>
<evidence type="ECO:0000313" key="1">
    <source>
        <dbReference type="EMBL" id="EQB40584.1"/>
    </source>
</evidence>
<reference evidence="1 2" key="1">
    <citation type="submission" date="2013-07" db="EMBL/GenBank/DDBJ databases">
        <title>Sulfurimonas hongkongensis AST-10 Genome Sequencing.</title>
        <authorList>
            <person name="Cai L."/>
            <person name="Zhang T."/>
        </authorList>
    </citation>
    <scope>NUCLEOTIDE SEQUENCE [LARGE SCALE GENOMIC DNA]</scope>
    <source>
        <strain evidence="1 2">AST-10</strain>
    </source>
</reference>
<comment type="caution">
    <text evidence="1">The sequence shown here is derived from an EMBL/GenBank/DDBJ whole genome shotgun (WGS) entry which is preliminary data.</text>
</comment>
<protein>
    <submittedName>
        <fullName evidence="1">Uncharacterized protein</fullName>
    </submittedName>
</protein>
<proteinExistence type="predicted"/>
<dbReference type="RefSeq" id="WP_021286664.1">
    <property type="nucleotide sequence ID" value="NZ_AUPZ01000002.1"/>
</dbReference>
<dbReference type="AlphaFoldDB" id="T0KUB9"/>
<name>T0KUB9_9BACT</name>
<dbReference type="Proteomes" id="UP000015520">
    <property type="component" value="Unassembled WGS sequence"/>
</dbReference>
<keyword evidence="2" id="KW-1185">Reference proteome</keyword>
<dbReference type="PATRIC" id="fig|1172190.3.peg.373"/>
<organism evidence="1 2">
    <name type="scientific">Sulfurimonas hongkongensis</name>
    <dbReference type="NCBI Taxonomy" id="1172190"/>
    <lineage>
        <taxon>Bacteria</taxon>
        <taxon>Pseudomonadati</taxon>
        <taxon>Campylobacterota</taxon>
        <taxon>Epsilonproteobacteria</taxon>
        <taxon>Campylobacterales</taxon>
        <taxon>Sulfurimonadaceae</taxon>
        <taxon>Sulfurimonas</taxon>
    </lineage>
</organism>
<dbReference type="EMBL" id="AUPZ01000002">
    <property type="protein sequence ID" value="EQB40584.1"/>
    <property type="molecule type" value="Genomic_DNA"/>
</dbReference>